<evidence type="ECO:0000256" key="1">
    <source>
        <dbReference type="SAM" id="MobiDB-lite"/>
    </source>
</evidence>
<proteinExistence type="predicted"/>
<dbReference type="AlphaFoldDB" id="A0A1X7GSM2"/>
<protein>
    <submittedName>
        <fullName evidence="2">Uncharacterized protein</fullName>
    </submittedName>
</protein>
<dbReference type="Proteomes" id="UP000192936">
    <property type="component" value="Unassembled WGS sequence"/>
</dbReference>
<dbReference type="RefSeq" id="WP_085089260.1">
    <property type="nucleotide sequence ID" value="NZ_FXAK01000007.1"/>
</dbReference>
<reference evidence="2 3" key="1">
    <citation type="submission" date="2017-04" db="EMBL/GenBank/DDBJ databases">
        <authorList>
            <person name="Afonso C.L."/>
            <person name="Miller P.J."/>
            <person name="Scott M.A."/>
            <person name="Spackman E."/>
            <person name="Goraichik I."/>
            <person name="Dimitrov K.M."/>
            <person name="Suarez D.L."/>
            <person name="Swayne D.E."/>
        </authorList>
    </citation>
    <scope>NUCLEOTIDE SEQUENCE [LARGE SCALE GENOMIC DNA]</scope>
    <source>
        <strain evidence="2 3">A2P</strain>
    </source>
</reference>
<sequence length="59" mass="6568">MPINSEQELEQAVQEFQRLSDAPEGSEDGRRRSVLDADIKAYYARCANTMRPGKPPSTG</sequence>
<dbReference type="STRING" id="286727.SAMN02982917_4343"/>
<feature type="region of interest" description="Disordered" evidence="1">
    <location>
        <begin position="1"/>
        <end position="33"/>
    </location>
</feature>
<dbReference type="EMBL" id="FXAK01000007">
    <property type="protein sequence ID" value="SMF74140.1"/>
    <property type="molecule type" value="Genomic_DNA"/>
</dbReference>
<dbReference type="OrthoDB" id="7307155at2"/>
<gene>
    <name evidence="2" type="ORF">SAMN02982917_4343</name>
</gene>
<accession>A0A1X7GSM2</accession>
<organism evidence="2 3">
    <name type="scientific">Azospirillum oryzae</name>
    <dbReference type="NCBI Taxonomy" id="286727"/>
    <lineage>
        <taxon>Bacteria</taxon>
        <taxon>Pseudomonadati</taxon>
        <taxon>Pseudomonadota</taxon>
        <taxon>Alphaproteobacteria</taxon>
        <taxon>Rhodospirillales</taxon>
        <taxon>Azospirillaceae</taxon>
        <taxon>Azospirillum</taxon>
    </lineage>
</organism>
<evidence type="ECO:0000313" key="3">
    <source>
        <dbReference type="Proteomes" id="UP000192936"/>
    </source>
</evidence>
<name>A0A1X7GSM2_9PROT</name>
<evidence type="ECO:0000313" key="2">
    <source>
        <dbReference type="EMBL" id="SMF74140.1"/>
    </source>
</evidence>